<reference evidence="2 3" key="1">
    <citation type="submission" date="2019-02" db="EMBL/GenBank/DDBJ databases">
        <title>Deep-cultivation of Planctomycetes and their phenomic and genomic characterization uncovers novel biology.</title>
        <authorList>
            <person name="Wiegand S."/>
            <person name="Jogler M."/>
            <person name="Boedeker C."/>
            <person name="Pinto D."/>
            <person name="Vollmers J."/>
            <person name="Rivas-Marin E."/>
            <person name="Kohn T."/>
            <person name="Peeters S.H."/>
            <person name="Heuer A."/>
            <person name="Rast P."/>
            <person name="Oberbeckmann S."/>
            <person name="Bunk B."/>
            <person name="Jeske O."/>
            <person name="Meyerdierks A."/>
            <person name="Storesund J.E."/>
            <person name="Kallscheuer N."/>
            <person name="Luecker S."/>
            <person name="Lage O.M."/>
            <person name="Pohl T."/>
            <person name="Merkel B.J."/>
            <person name="Hornburger P."/>
            <person name="Mueller R.-W."/>
            <person name="Bruemmer F."/>
            <person name="Labrenz M."/>
            <person name="Spormann A.M."/>
            <person name="Op den Camp H."/>
            <person name="Overmann J."/>
            <person name="Amann R."/>
            <person name="Jetten M.S.M."/>
            <person name="Mascher T."/>
            <person name="Medema M.H."/>
            <person name="Devos D.P."/>
            <person name="Kaster A.-K."/>
            <person name="Ovreas L."/>
            <person name="Rohde M."/>
            <person name="Galperin M.Y."/>
            <person name="Jogler C."/>
        </authorList>
    </citation>
    <scope>NUCLEOTIDE SEQUENCE [LARGE SCALE GENOMIC DNA]</scope>
    <source>
        <strain evidence="2 3">Pan189</strain>
    </source>
</reference>
<evidence type="ECO:0000259" key="1">
    <source>
        <dbReference type="PROSITE" id="PS50104"/>
    </source>
</evidence>
<sequence length="203" mass="22493">MSSVQLFDVFLSHSSADSSLADLVAHELDQGGLGVFQHDVPQPGEDLSAEIRDSLAECSAVVFLLTPSFRESPNLAYEAGAAMAWNKPIFSLYSGVEPQSIPRFLREYRMVPISQLNSFPEMIRPTIEPFSDEDRSTLRDVYSEVGIPTDQLVRRPSLSGEISARFREKAGIVRGAERLVQELIKMRKRGDLPTVGRLTAAPE</sequence>
<dbReference type="Pfam" id="PF13676">
    <property type="entry name" value="TIR_2"/>
    <property type="match status" value="1"/>
</dbReference>
<protein>
    <recommendedName>
        <fullName evidence="1">TIR domain-containing protein</fullName>
    </recommendedName>
</protein>
<accession>A0A517R6S0</accession>
<organism evidence="2 3">
    <name type="scientific">Stratiformator vulcanicus</name>
    <dbReference type="NCBI Taxonomy" id="2527980"/>
    <lineage>
        <taxon>Bacteria</taxon>
        <taxon>Pseudomonadati</taxon>
        <taxon>Planctomycetota</taxon>
        <taxon>Planctomycetia</taxon>
        <taxon>Planctomycetales</taxon>
        <taxon>Planctomycetaceae</taxon>
        <taxon>Stratiformator</taxon>
    </lineage>
</organism>
<keyword evidence="3" id="KW-1185">Reference proteome</keyword>
<dbReference type="OrthoDB" id="4743790at2"/>
<proteinExistence type="predicted"/>
<dbReference type="Proteomes" id="UP000317318">
    <property type="component" value="Chromosome"/>
</dbReference>
<dbReference type="PROSITE" id="PS50104">
    <property type="entry name" value="TIR"/>
    <property type="match status" value="1"/>
</dbReference>
<feature type="domain" description="TIR" evidence="1">
    <location>
        <begin position="5"/>
        <end position="127"/>
    </location>
</feature>
<evidence type="ECO:0000313" key="3">
    <source>
        <dbReference type="Proteomes" id="UP000317318"/>
    </source>
</evidence>
<name>A0A517R6S0_9PLAN</name>
<dbReference type="Gene3D" id="3.40.50.10140">
    <property type="entry name" value="Toll/interleukin-1 receptor homology (TIR) domain"/>
    <property type="match status" value="1"/>
</dbReference>
<evidence type="ECO:0000313" key="2">
    <source>
        <dbReference type="EMBL" id="QDT39580.1"/>
    </source>
</evidence>
<dbReference type="InterPro" id="IPR000157">
    <property type="entry name" value="TIR_dom"/>
</dbReference>
<dbReference type="GO" id="GO:0007165">
    <property type="term" value="P:signal transduction"/>
    <property type="evidence" value="ECO:0007669"/>
    <property type="project" value="InterPro"/>
</dbReference>
<dbReference type="AlphaFoldDB" id="A0A517R6S0"/>
<gene>
    <name evidence="2" type="ORF">Pan189_39890</name>
</gene>
<dbReference type="SMART" id="SM00255">
    <property type="entry name" value="TIR"/>
    <property type="match status" value="1"/>
</dbReference>
<dbReference type="KEGG" id="svp:Pan189_39890"/>
<dbReference type="SUPFAM" id="SSF52200">
    <property type="entry name" value="Toll/Interleukin receptor TIR domain"/>
    <property type="match status" value="1"/>
</dbReference>
<dbReference type="InterPro" id="IPR035897">
    <property type="entry name" value="Toll_tir_struct_dom_sf"/>
</dbReference>
<dbReference type="EMBL" id="CP036268">
    <property type="protein sequence ID" value="QDT39580.1"/>
    <property type="molecule type" value="Genomic_DNA"/>
</dbReference>
<dbReference type="RefSeq" id="WP_145365711.1">
    <property type="nucleotide sequence ID" value="NZ_CP036268.1"/>
</dbReference>